<evidence type="ECO:0000313" key="2">
    <source>
        <dbReference type="Proteomes" id="UP001470230"/>
    </source>
</evidence>
<accession>A0ABR2H222</accession>
<organism evidence="1 2">
    <name type="scientific">Tritrichomonas musculus</name>
    <dbReference type="NCBI Taxonomy" id="1915356"/>
    <lineage>
        <taxon>Eukaryota</taxon>
        <taxon>Metamonada</taxon>
        <taxon>Parabasalia</taxon>
        <taxon>Tritrichomonadida</taxon>
        <taxon>Tritrichomonadidae</taxon>
        <taxon>Tritrichomonas</taxon>
    </lineage>
</organism>
<dbReference type="EMBL" id="JAPFFF010000048">
    <property type="protein sequence ID" value="KAK8840253.1"/>
    <property type="molecule type" value="Genomic_DNA"/>
</dbReference>
<gene>
    <name evidence="1" type="ORF">M9Y10_031198</name>
</gene>
<comment type="caution">
    <text evidence="1">The sequence shown here is derived from an EMBL/GenBank/DDBJ whole genome shotgun (WGS) entry which is preliminary data.</text>
</comment>
<protein>
    <submittedName>
        <fullName evidence="1">Uncharacterized protein</fullName>
    </submittedName>
</protein>
<dbReference type="Proteomes" id="UP001470230">
    <property type="component" value="Unassembled WGS sequence"/>
</dbReference>
<name>A0ABR2H222_9EUKA</name>
<keyword evidence="2" id="KW-1185">Reference proteome</keyword>
<evidence type="ECO:0000313" key="1">
    <source>
        <dbReference type="EMBL" id="KAK8840253.1"/>
    </source>
</evidence>
<proteinExistence type="predicted"/>
<reference evidence="1 2" key="1">
    <citation type="submission" date="2024-04" db="EMBL/GenBank/DDBJ databases">
        <title>Tritrichomonas musculus Genome.</title>
        <authorList>
            <person name="Alves-Ferreira E."/>
            <person name="Grigg M."/>
            <person name="Lorenzi H."/>
            <person name="Galac M."/>
        </authorList>
    </citation>
    <scope>NUCLEOTIDE SEQUENCE [LARGE SCALE GENOMIC DNA]</scope>
    <source>
        <strain evidence="1 2">EAF2021</strain>
    </source>
</reference>
<sequence>MSEAIKAIVASFKPENITYQISNNTLIDCDCNSNSSKPEISYVSTYGSFYSVAVDQCFRDAIINYSEKGNTLFIERMTKIHAIHTAEEDNELGIDSKEKDIINLD</sequence>